<evidence type="ECO:0000256" key="8">
    <source>
        <dbReference type="SAM" id="MobiDB-lite"/>
    </source>
</evidence>
<feature type="transmembrane region" description="Helical" evidence="7">
    <location>
        <begin position="268"/>
        <end position="288"/>
    </location>
</feature>
<dbReference type="GO" id="GO:0055085">
    <property type="term" value="P:transmembrane transport"/>
    <property type="evidence" value="ECO:0007669"/>
    <property type="project" value="InterPro"/>
</dbReference>
<reference evidence="10" key="2">
    <citation type="submission" date="2020-09" db="EMBL/GenBank/DDBJ databases">
        <authorList>
            <person name="Sun Q."/>
            <person name="Ohkuma M."/>
        </authorList>
    </citation>
    <scope>NUCLEOTIDE SEQUENCE</scope>
    <source>
        <strain evidence="10">JCM 5069</strain>
    </source>
</reference>
<keyword evidence="4 7" id="KW-0812">Transmembrane</keyword>
<dbReference type="PANTHER" id="PTHR30193">
    <property type="entry name" value="ABC TRANSPORTER PERMEASE PROTEIN"/>
    <property type="match status" value="1"/>
</dbReference>
<evidence type="ECO:0000313" key="11">
    <source>
        <dbReference type="Proteomes" id="UP000603708"/>
    </source>
</evidence>
<evidence type="ECO:0000256" key="3">
    <source>
        <dbReference type="ARBA" id="ARBA00022475"/>
    </source>
</evidence>
<organism evidence="10 11">
    <name type="scientific">Streptomyces sulfonofaciens</name>
    <dbReference type="NCBI Taxonomy" id="68272"/>
    <lineage>
        <taxon>Bacteria</taxon>
        <taxon>Bacillati</taxon>
        <taxon>Actinomycetota</taxon>
        <taxon>Actinomycetes</taxon>
        <taxon>Kitasatosporales</taxon>
        <taxon>Streptomycetaceae</taxon>
        <taxon>Streptomyces</taxon>
    </lineage>
</organism>
<feature type="transmembrane region" description="Helical" evidence="7">
    <location>
        <begin position="209"/>
        <end position="230"/>
    </location>
</feature>
<name>A0A919FWZ3_9ACTN</name>
<comment type="caution">
    <text evidence="10">The sequence shown here is derived from an EMBL/GenBank/DDBJ whole genome shotgun (WGS) entry which is preliminary data.</text>
</comment>
<dbReference type="GO" id="GO:0005886">
    <property type="term" value="C:plasma membrane"/>
    <property type="evidence" value="ECO:0007669"/>
    <property type="project" value="UniProtKB-SubCell"/>
</dbReference>
<feature type="region of interest" description="Disordered" evidence="8">
    <location>
        <begin position="1"/>
        <end position="54"/>
    </location>
</feature>
<feature type="domain" description="ABC transmembrane type-1" evidence="9">
    <location>
        <begin position="130"/>
        <end position="342"/>
    </location>
</feature>
<evidence type="ECO:0000256" key="5">
    <source>
        <dbReference type="ARBA" id="ARBA00022989"/>
    </source>
</evidence>
<evidence type="ECO:0000259" key="9">
    <source>
        <dbReference type="PROSITE" id="PS50928"/>
    </source>
</evidence>
<keyword evidence="2 7" id="KW-0813">Transport</keyword>
<dbReference type="PANTHER" id="PTHR30193:SF41">
    <property type="entry name" value="DIACETYLCHITOBIOSE UPTAKE SYSTEM PERMEASE PROTEIN NGCF"/>
    <property type="match status" value="1"/>
</dbReference>
<dbReference type="PROSITE" id="PS50928">
    <property type="entry name" value="ABC_TM1"/>
    <property type="match status" value="1"/>
</dbReference>
<evidence type="ECO:0000313" key="10">
    <source>
        <dbReference type="EMBL" id="GHH73140.1"/>
    </source>
</evidence>
<dbReference type="EMBL" id="BNCD01000002">
    <property type="protein sequence ID" value="GHH73140.1"/>
    <property type="molecule type" value="Genomic_DNA"/>
</dbReference>
<reference evidence="10" key="1">
    <citation type="journal article" date="2014" name="Int. J. Syst. Evol. Microbiol.">
        <title>Complete genome sequence of Corynebacterium casei LMG S-19264T (=DSM 44701T), isolated from a smear-ripened cheese.</title>
        <authorList>
            <consortium name="US DOE Joint Genome Institute (JGI-PGF)"/>
            <person name="Walter F."/>
            <person name="Albersmeier A."/>
            <person name="Kalinowski J."/>
            <person name="Ruckert C."/>
        </authorList>
    </citation>
    <scope>NUCLEOTIDE SEQUENCE</scope>
    <source>
        <strain evidence="10">JCM 5069</strain>
    </source>
</reference>
<keyword evidence="6 7" id="KW-0472">Membrane</keyword>
<dbReference type="Pfam" id="PF00528">
    <property type="entry name" value="BPD_transp_1"/>
    <property type="match status" value="1"/>
</dbReference>
<feature type="transmembrane region" description="Helical" evidence="7">
    <location>
        <begin position="133"/>
        <end position="156"/>
    </location>
</feature>
<protein>
    <submittedName>
        <fullName evidence="10">Sugar ABC transporter permease</fullName>
    </submittedName>
</protein>
<feature type="compositionally biased region" description="Low complexity" evidence="8">
    <location>
        <begin position="35"/>
        <end position="53"/>
    </location>
</feature>
<evidence type="ECO:0000256" key="7">
    <source>
        <dbReference type="RuleBase" id="RU363032"/>
    </source>
</evidence>
<gene>
    <name evidence="10" type="ORF">GCM10018793_11290</name>
</gene>
<feature type="transmembrane region" description="Helical" evidence="7">
    <location>
        <begin position="63"/>
        <end position="94"/>
    </location>
</feature>
<dbReference type="InterPro" id="IPR051393">
    <property type="entry name" value="ABC_transporter_permease"/>
</dbReference>
<sequence length="363" mass="38475">MTPEPAGPAPAATGAGHRSDHSSEEAGDTSMTTTAPWPAAGEGRAPAAVPAPRGARRTARRRALGACGVLMTPFFVLLVTVFLIPVATAVWLSFFGSDEPGLGFGPERTVFVGLRSYAAVLTDPTFLSGLGVVALYCLLYIPLMVLCALVLALLLDSGVVRLRAWAQLGLFLPHAVPGIIAAIIWLYLYTPGLSPVIDLLGRAGVTVDFLGIHTVVPSIVNIALWSNLGYNMVVFYAALQAVPREVVEAAVVDGAGPVRTALQVKTPLIRASIVMVAMFTLIFALQLFTEPMLLSQSTPMISSRFSPSMYIYDAAFNRNNYGLASAASVVLLVCTIALSYGVTRWTGRLDARSVPDEQQEAAV</sequence>
<proteinExistence type="inferred from homology"/>
<dbReference type="AlphaFoldDB" id="A0A919FWZ3"/>
<dbReference type="InterPro" id="IPR035906">
    <property type="entry name" value="MetI-like_sf"/>
</dbReference>
<feature type="transmembrane region" description="Helical" evidence="7">
    <location>
        <begin position="321"/>
        <end position="342"/>
    </location>
</feature>
<evidence type="ECO:0000256" key="1">
    <source>
        <dbReference type="ARBA" id="ARBA00004651"/>
    </source>
</evidence>
<evidence type="ECO:0000256" key="2">
    <source>
        <dbReference type="ARBA" id="ARBA00022448"/>
    </source>
</evidence>
<evidence type="ECO:0000256" key="6">
    <source>
        <dbReference type="ARBA" id="ARBA00023136"/>
    </source>
</evidence>
<keyword evidence="5 7" id="KW-1133">Transmembrane helix</keyword>
<accession>A0A919FWZ3</accession>
<dbReference type="SUPFAM" id="SSF161098">
    <property type="entry name" value="MetI-like"/>
    <property type="match status" value="1"/>
</dbReference>
<comment type="subcellular location">
    <subcellularLocation>
        <location evidence="1 7">Cell membrane</location>
        <topology evidence="1 7">Multi-pass membrane protein</topology>
    </subcellularLocation>
</comment>
<keyword evidence="3" id="KW-1003">Cell membrane</keyword>
<dbReference type="InterPro" id="IPR000515">
    <property type="entry name" value="MetI-like"/>
</dbReference>
<dbReference type="Proteomes" id="UP000603708">
    <property type="component" value="Unassembled WGS sequence"/>
</dbReference>
<keyword evidence="11" id="KW-1185">Reference proteome</keyword>
<dbReference type="Gene3D" id="1.10.3720.10">
    <property type="entry name" value="MetI-like"/>
    <property type="match status" value="1"/>
</dbReference>
<evidence type="ECO:0000256" key="4">
    <source>
        <dbReference type="ARBA" id="ARBA00022692"/>
    </source>
</evidence>
<comment type="similarity">
    <text evidence="7">Belongs to the binding-protein-dependent transport system permease family.</text>
</comment>
<feature type="transmembrane region" description="Helical" evidence="7">
    <location>
        <begin position="168"/>
        <end position="189"/>
    </location>
</feature>
<dbReference type="CDD" id="cd06261">
    <property type="entry name" value="TM_PBP2"/>
    <property type="match status" value="1"/>
</dbReference>